<gene>
    <name evidence="1" type="ORF">RFN29_30465</name>
</gene>
<organism evidence="1 2">
    <name type="scientific">Mesorhizobium captivum</name>
    <dbReference type="NCBI Taxonomy" id="3072319"/>
    <lineage>
        <taxon>Bacteria</taxon>
        <taxon>Pseudomonadati</taxon>
        <taxon>Pseudomonadota</taxon>
        <taxon>Alphaproteobacteria</taxon>
        <taxon>Hyphomicrobiales</taxon>
        <taxon>Phyllobacteriaceae</taxon>
        <taxon>Mesorhizobium</taxon>
    </lineage>
</organism>
<comment type="caution">
    <text evidence="1">The sequence shown here is derived from an EMBL/GenBank/DDBJ whole genome shotgun (WGS) entry which is preliminary data.</text>
</comment>
<dbReference type="EMBL" id="JAVIJC010000046">
    <property type="protein sequence ID" value="MDX8495871.1"/>
    <property type="molecule type" value="Genomic_DNA"/>
</dbReference>
<protein>
    <submittedName>
        <fullName evidence="1">DUF2158 domain-containing protein</fullName>
    </submittedName>
</protein>
<dbReference type="InterPro" id="IPR019226">
    <property type="entry name" value="DUF2158"/>
</dbReference>
<reference evidence="1 2" key="1">
    <citation type="submission" date="2023-08" db="EMBL/GenBank/DDBJ databases">
        <title>Implementing the SeqCode for naming new Mesorhizobium species isolated from Vachellia karroo root nodules.</title>
        <authorList>
            <person name="Van Lill M."/>
        </authorList>
    </citation>
    <scope>NUCLEOTIDE SEQUENCE [LARGE SCALE GENOMIC DNA]</scope>
    <source>
        <strain evidence="1 2">VK22B</strain>
    </source>
</reference>
<evidence type="ECO:0000313" key="1">
    <source>
        <dbReference type="EMBL" id="MDX8495871.1"/>
    </source>
</evidence>
<keyword evidence="2" id="KW-1185">Reference proteome</keyword>
<dbReference type="Proteomes" id="UP001271249">
    <property type="component" value="Unassembled WGS sequence"/>
</dbReference>
<dbReference type="RefSeq" id="WP_320229579.1">
    <property type="nucleotide sequence ID" value="NZ_JAVIJC010000046.1"/>
</dbReference>
<accession>A0ABU4Z9H0</accession>
<evidence type="ECO:0000313" key="2">
    <source>
        <dbReference type="Proteomes" id="UP001271249"/>
    </source>
</evidence>
<sequence length="74" mass="7983">MNAHSPWFNATPIPETEDDFEVGDVVTLVSGGPALTVLHVCGECGTVEVAWFDGASLSVQDLPEDALVRFDDYE</sequence>
<proteinExistence type="predicted"/>
<dbReference type="Pfam" id="PF09926">
    <property type="entry name" value="DUF2158"/>
    <property type="match status" value="1"/>
</dbReference>
<name>A0ABU4Z9H0_9HYPH</name>